<feature type="binding site" evidence="17">
    <location>
        <position position="238"/>
    </location>
    <ligand>
        <name>(6S)-NADPHX</name>
        <dbReference type="ChEBI" id="CHEBI:64076"/>
    </ligand>
</feature>
<evidence type="ECO:0000259" key="20">
    <source>
        <dbReference type="PROSITE" id="PS51383"/>
    </source>
</evidence>
<dbReference type="Pfam" id="PF03853">
    <property type="entry name" value="YjeF_N"/>
    <property type="match status" value="1"/>
</dbReference>
<feature type="binding site" evidence="17">
    <location>
        <position position="407"/>
    </location>
    <ligand>
        <name>(6S)-NADPHX</name>
        <dbReference type="ChEBI" id="CHEBI:64076"/>
    </ligand>
</feature>
<evidence type="ECO:0000256" key="1">
    <source>
        <dbReference type="ARBA" id="ARBA00000013"/>
    </source>
</evidence>
<keyword evidence="5 18" id="KW-0479">Metal-binding</keyword>
<proteinExistence type="inferred from homology"/>
<feature type="binding site" evidence="17">
    <location>
        <position position="406"/>
    </location>
    <ligand>
        <name>AMP</name>
        <dbReference type="ChEBI" id="CHEBI:456215"/>
    </ligand>
</feature>
<dbReference type="AlphaFoldDB" id="A0A0B2C3K0"/>
<evidence type="ECO:0000313" key="23">
    <source>
        <dbReference type="Proteomes" id="UP000030988"/>
    </source>
</evidence>
<feature type="domain" description="YjeF C-terminal" evidence="20">
    <location>
        <begin position="205"/>
        <end position="461"/>
    </location>
</feature>
<dbReference type="GO" id="GO:0110051">
    <property type="term" value="P:metabolite repair"/>
    <property type="evidence" value="ECO:0007669"/>
    <property type="project" value="TreeGrafter"/>
</dbReference>
<dbReference type="InterPro" id="IPR004443">
    <property type="entry name" value="YjeF_N_dom"/>
</dbReference>
<evidence type="ECO:0000256" key="9">
    <source>
        <dbReference type="ARBA" id="ARBA00022958"/>
    </source>
</evidence>
<dbReference type="STRING" id="1572751.PK98_04145"/>
<evidence type="ECO:0000256" key="11">
    <source>
        <dbReference type="ARBA" id="ARBA00023235"/>
    </source>
</evidence>
<keyword evidence="9 18" id="KW-0630">Potassium</keyword>
<dbReference type="NCBIfam" id="TIGR00196">
    <property type="entry name" value="yjeF_cterm"/>
    <property type="match status" value="1"/>
</dbReference>
<feature type="binding site" evidence="18">
    <location>
        <position position="149"/>
    </location>
    <ligand>
        <name>K(+)</name>
        <dbReference type="ChEBI" id="CHEBI:29103"/>
    </ligand>
</feature>
<dbReference type="EC" id="4.2.1.136" evidence="19"/>
<comment type="similarity">
    <text evidence="4 19">In the C-terminal section; belongs to the NnrD/CARKD family.</text>
</comment>
<comment type="caution">
    <text evidence="22">The sequence shown here is derived from an EMBL/GenBank/DDBJ whole genome shotgun (WGS) entry which is preliminary data.</text>
</comment>
<evidence type="ECO:0000256" key="19">
    <source>
        <dbReference type="PIRNR" id="PIRNR017184"/>
    </source>
</evidence>
<dbReference type="Proteomes" id="UP000030988">
    <property type="component" value="Unassembled WGS sequence"/>
</dbReference>
<comment type="subunit">
    <text evidence="17">Homotetramer.</text>
</comment>
<comment type="cofactor">
    <cofactor evidence="17">
        <name>Mg(2+)</name>
        <dbReference type="ChEBI" id="CHEBI:18420"/>
    </cofactor>
</comment>
<dbReference type="GO" id="GO:0046496">
    <property type="term" value="P:nicotinamide nucleotide metabolic process"/>
    <property type="evidence" value="ECO:0007669"/>
    <property type="project" value="UniProtKB-UniRule"/>
</dbReference>
<dbReference type="PROSITE" id="PS51385">
    <property type="entry name" value="YJEF_N"/>
    <property type="match status" value="1"/>
</dbReference>
<dbReference type="PANTHER" id="PTHR12592:SF0">
    <property type="entry name" value="ATP-DEPENDENT (S)-NAD(P)H-HYDRATE DEHYDRATASE"/>
    <property type="match status" value="1"/>
</dbReference>
<feature type="binding site" evidence="18">
    <location>
        <position position="113"/>
    </location>
    <ligand>
        <name>K(+)</name>
        <dbReference type="ChEBI" id="CHEBI:29103"/>
    </ligand>
</feature>
<dbReference type="GO" id="GO:0046872">
    <property type="term" value="F:metal ion binding"/>
    <property type="evidence" value="ECO:0007669"/>
    <property type="project" value="UniProtKB-UniRule"/>
</dbReference>
<keyword evidence="12 17" id="KW-0456">Lyase</keyword>
<gene>
    <name evidence="17" type="primary">nnrD</name>
    <name evidence="18" type="synonym">nnrE</name>
    <name evidence="22" type="ORF">PK98_04145</name>
</gene>
<dbReference type="InterPro" id="IPR017953">
    <property type="entry name" value="Carbohydrate_kinase_pred_CS"/>
</dbReference>
<organism evidence="22 23">
    <name type="scientific">Croceibacterium mercuriale</name>
    <dbReference type="NCBI Taxonomy" id="1572751"/>
    <lineage>
        <taxon>Bacteria</taxon>
        <taxon>Pseudomonadati</taxon>
        <taxon>Pseudomonadota</taxon>
        <taxon>Alphaproteobacteria</taxon>
        <taxon>Sphingomonadales</taxon>
        <taxon>Erythrobacteraceae</taxon>
        <taxon>Croceibacterium</taxon>
    </lineage>
</organism>
<evidence type="ECO:0000256" key="7">
    <source>
        <dbReference type="ARBA" id="ARBA00022840"/>
    </source>
</evidence>
<comment type="catalytic activity">
    <reaction evidence="1 18 19">
        <text>(6R)-NADHX = (6S)-NADHX</text>
        <dbReference type="Rhea" id="RHEA:32215"/>
        <dbReference type="ChEBI" id="CHEBI:64074"/>
        <dbReference type="ChEBI" id="CHEBI:64075"/>
        <dbReference type="EC" id="5.1.99.6"/>
    </reaction>
</comment>
<feature type="binding site" evidence="18">
    <location>
        <begin position="117"/>
        <end position="123"/>
    </location>
    <ligand>
        <name>(6S)-NADPHX</name>
        <dbReference type="ChEBI" id="CHEBI:64076"/>
    </ligand>
</feature>
<feature type="binding site" evidence="18">
    <location>
        <position position="146"/>
    </location>
    <ligand>
        <name>(6S)-NADPHX</name>
        <dbReference type="ChEBI" id="CHEBI:64076"/>
    </ligand>
</feature>
<keyword evidence="8 17" id="KW-0521">NADP</keyword>
<feature type="binding site" evidence="18">
    <location>
        <position position="60"/>
    </location>
    <ligand>
        <name>K(+)</name>
        <dbReference type="ChEBI" id="CHEBI:29103"/>
    </ligand>
</feature>
<evidence type="ECO:0000256" key="12">
    <source>
        <dbReference type="ARBA" id="ARBA00023239"/>
    </source>
</evidence>
<evidence type="ECO:0000313" key="22">
    <source>
        <dbReference type="EMBL" id="KHL26730.1"/>
    </source>
</evidence>
<comment type="catalytic activity">
    <reaction evidence="16 17 19">
        <text>(6S)-NADPHX + ADP = AMP + phosphate + NADPH + H(+)</text>
        <dbReference type="Rhea" id="RHEA:32235"/>
        <dbReference type="ChEBI" id="CHEBI:15378"/>
        <dbReference type="ChEBI" id="CHEBI:43474"/>
        <dbReference type="ChEBI" id="CHEBI:57783"/>
        <dbReference type="ChEBI" id="CHEBI:64076"/>
        <dbReference type="ChEBI" id="CHEBI:456215"/>
        <dbReference type="ChEBI" id="CHEBI:456216"/>
        <dbReference type="EC" id="4.2.1.136"/>
    </reaction>
</comment>
<dbReference type="PIRSF" id="PIRSF017184">
    <property type="entry name" value="Nnr"/>
    <property type="match status" value="1"/>
</dbReference>
<dbReference type="PROSITE" id="PS51383">
    <property type="entry name" value="YJEF_C_3"/>
    <property type="match status" value="1"/>
</dbReference>
<dbReference type="SUPFAM" id="SSF53613">
    <property type="entry name" value="Ribokinase-like"/>
    <property type="match status" value="1"/>
</dbReference>
<feature type="domain" description="YjeF N-terminal" evidence="21">
    <location>
        <begin position="13"/>
        <end position="204"/>
    </location>
</feature>
<dbReference type="NCBIfam" id="TIGR00197">
    <property type="entry name" value="yjeF_nterm"/>
    <property type="match status" value="1"/>
</dbReference>
<reference evidence="22 23" key="1">
    <citation type="submission" date="2014-11" db="EMBL/GenBank/DDBJ databases">
        <title>Draft genome sequence of Kirrobacter mercurialis.</title>
        <authorList>
            <person name="Coil D.A."/>
            <person name="Eisen J.A."/>
        </authorList>
    </citation>
    <scope>NUCLEOTIDE SEQUENCE [LARGE SCALE GENOMIC DNA]</scope>
    <source>
        <strain evidence="22 23">Coronado</strain>
    </source>
</reference>
<evidence type="ECO:0000256" key="8">
    <source>
        <dbReference type="ARBA" id="ARBA00022857"/>
    </source>
</evidence>
<evidence type="ECO:0000256" key="14">
    <source>
        <dbReference type="ARBA" id="ARBA00025153"/>
    </source>
</evidence>
<evidence type="ECO:0000256" key="18">
    <source>
        <dbReference type="HAMAP-Rule" id="MF_01966"/>
    </source>
</evidence>
<evidence type="ECO:0000256" key="4">
    <source>
        <dbReference type="ARBA" id="ARBA00009524"/>
    </source>
</evidence>
<comment type="cofactor">
    <cofactor evidence="18 19">
        <name>K(+)</name>
        <dbReference type="ChEBI" id="CHEBI:29103"/>
    </cofactor>
    <text evidence="18 19">Binds 1 potassium ion per subunit.</text>
</comment>
<keyword evidence="23" id="KW-1185">Reference proteome</keyword>
<evidence type="ECO:0000256" key="3">
    <source>
        <dbReference type="ARBA" id="ARBA00006001"/>
    </source>
</evidence>
<feature type="binding site" evidence="17">
    <location>
        <position position="293"/>
    </location>
    <ligand>
        <name>(6S)-NADPHX</name>
        <dbReference type="ChEBI" id="CHEBI:64076"/>
    </ligand>
</feature>
<keyword evidence="22" id="KW-0418">Kinase</keyword>
<comment type="similarity">
    <text evidence="18">Belongs to the NnrE/AIBP family.</text>
</comment>
<comment type="function">
    <text evidence="17">Catalyzes the dehydration of the S-form of NAD(P)HX at the expense of ADP, which is converted to AMP. Together with NAD(P)HX epimerase, which catalyzes the epimerization of the S- and R-forms, the enzyme allows the repair of both epimers of NAD(P)HX, a damaged form of NAD(P)H that is a result of enzymatic or heat-dependent hydration.</text>
</comment>
<comment type="similarity">
    <text evidence="17">Belongs to the NnrD/CARKD family.</text>
</comment>
<evidence type="ECO:0000256" key="6">
    <source>
        <dbReference type="ARBA" id="ARBA00022741"/>
    </source>
</evidence>
<comment type="function">
    <text evidence="18">Catalyzes the epimerization of the S- and R-forms of NAD(P)HX, a damaged form of NAD(P)H that is a result of enzymatic or heat-dependent hydration. This is a prerequisite for the S-specific NAD(P)H-hydrate dehydratase to allow the repair of both epimers of NAD(P)HX.</text>
</comment>
<dbReference type="PANTHER" id="PTHR12592">
    <property type="entry name" value="ATP-DEPENDENT (S)-NAD(P)H-HYDRATE DEHYDRATASE FAMILY MEMBER"/>
    <property type="match status" value="1"/>
</dbReference>
<dbReference type="GO" id="GO:0052856">
    <property type="term" value="F:NAD(P)HX epimerase activity"/>
    <property type="evidence" value="ECO:0007669"/>
    <property type="project" value="UniProtKB-UniRule"/>
</dbReference>
<dbReference type="HAMAP" id="MF_01966">
    <property type="entry name" value="NADHX_epimerase"/>
    <property type="match status" value="1"/>
</dbReference>
<feature type="binding site" evidence="17">
    <location>
        <position position="341"/>
    </location>
    <ligand>
        <name>(6S)-NADPHX</name>
        <dbReference type="ChEBI" id="CHEBI:64076"/>
    </ligand>
</feature>
<keyword evidence="6 17" id="KW-0547">Nucleotide-binding</keyword>
<sequence length="462" mass="46783">MILFDQVLTAAQMRAAEDVLIAAGTSVSALMEHAGRGAAEWVWRVAAGRTVTVLCGPGNNGGDGYVIARVLAERGLPVQVVAPLPPATEAAQQACRRWGGVPVADAAGAVLVDCLFGTGLTRALSPELSQMLQRLAAAHPFRIAIDLPSGIDSDTGQALGDGMPDYQLTVALGGWKRAHWLMPAGASMGERRLVEIGIDAVSGAGRLARRPELTAPRPDAHKYSRGLLAVVGGAMPGASLLAARAAMRGGAGYVRLLAAERPEGVPDDLVVLTGPAADALADERIAAVLAGSGLERGTDAAERLRTALASDHPLVLDADALHLLTPAALQGRDAPLALTPHAGEMAALCRAFAVVAEGKIAQAQGLAAAANAVVIAKGADTIIAGPAGELVFTKPATSWLSVAGTGDVLAGLVASRLANGSAPLAAAEEGLWLHATAARLAGSALLPDTLIAALPAAWEQAA</sequence>
<dbReference type="PROSITE" id="PS01050">
    <property type="entry name" value="YJEF_C_2"/>
    <property type="match status" value="1"/>
</dbReference>
<name>A0A0B2C3K0_9SPHN</name>
<dbReference type="EC" id="5.1.99.6" evidence="19"/>
<dbReference type="InterPro" id="IPR029056">
    <property type="entry name" value="Ribokinase-like"/>
</dbReference>
<dbReference type="Gene3D" id="3.40.50.10260">
    <property type="entry name" value="YjeF N-terminal domain"/>
    <property type="match status" value="1"/>
</dbReference>
<dbReference type="CDD" id="cd01171">
    <property type="entry name" value="YXKO-related"/>
    <property type="match status" value="1"/>
</dbReference>
<dbReference type="Pfam" id="PF01256">
    <property type="entry name" value="Carb_kinase"/>
    <property type="match status" value="1"/>
</dbReference>
<evidence type="ECO:0000256" key="10">
    <source>
        <dbReference type="ARBA" id="ARBA00023027"/>
    </source>
</evidence>
<dbReference type="GO" id="GO:0005524">
    <property type="term" value="F:ATP binding"/>
    <property type="evidence" value="ECO:0007669"/>
    <property type="project" value="UniProtKB-UniRule"/>
</dbReference>
<dbReference type="Gene3D" id="3.40.1190.20">
    <property type="match status" value="1"/>
</dbReference>
<dbReference type="InterPro" id="IPR030677">
    <property type="entry name" value="Nnr"/>
</dbReference>
<feature type="binding site" evidence="18">
    <location>
        <begin position="59"/>
        <end position="63"/>
    </location>
    <ligand>
        <name>(6S)-NADPHX</name>
        <dbReference type="ChEBI" id="CHEBI:64076"/>
    </ligand>
</feature>
<evidence type="ECO:0000256" key="17">
    <source>
        <dbReference type="HAMAP-Rule" id="MF_01965"/>
    </source>
</evidence>
<comment type="function">
    <text evidence="14 19">Bifunctional enzyme that catalyzes the epimerization of the S- and R-forms of NAD(P)HX and the dehydration of the S-form of NAD(P)HX at the expense of ADP, which is converted to AMP. This allows the repair of both epimers of NAD(P)HX, a damaged form of NAD(P)H that is a result of enzymatic or heat-dependent hydration.</text>
</comment>
<evidence type="ECO:0000256" key="13">
    <source>
        <dbReference type="ARBA" id="ARBA00023268"/>
    </source>
</evidence>
<keyword evidence="7 17" id="KW-0067">ATP-binding</keyword>
<comment type="catalytic activity">
    <reaction evidence="15 17 19">
        <text>(6S)-NADHX + ADP = AMP + phosphate + NADH + H(+)</text>
        <dbReference type="Rhea" id="RHEA:32223"/>
        <dbReference type="ChEBI" id="CHEBI:15378"/>
        <dbReference type="ChEBI" id="CHEBI:43474"/>
        <dbReference type="ChEBI" id="CHEBI:57945"/>
        <dbReference type="ChEBI" id="CHEBI:64074"/>
        <dbReference type="ChEBI" id="CHEBI:456215"/>
        <dbReference type="ChEBI" id="CHEBI:456216"/>
        <dbReference type="EC" id="4.2.1.136"/>
    </reaction>
</comment>
<dbReference type="InterPro" id="IPR000631">
    <property type="entry name" value="CARKD"/>
</dbReference>
<dbReference type="EMBL" id="JTDN01000001">
    <property type="protein sequence ID" value="KHL26730.1"/>
    <property type="molecule type" value="Genomic_DNA"/>
</dbReference>
<evidence type="ECO:0000256" key="2">
    <source>
        <dbReference type="ARBA" id="ARBA00000909"/>
    </source>
</evidence>
<evidence type="ECO:0000259" key="21">
    <source>
        <dbReference type="PROSITE" id="PS51385"/>
    </source>
</evidence>
<protein>
    <recommendedName>
        <fullName evidence="19">Bifunctional NAD(P)H-hydrate repair enzyme</fullName>
    </recommendedName>
    <alternativeName>
        <fullName evidence="19">Nicotinamide nucleotide repair protein</fullName>
    </alternativeName>
    <domain>
        <recommendedName>
            <fullName evidence="19">ADP-dependent (S)-NAD(P)H-hydrate dehydratase</fullName>
            <ecNumber evidence="19">4.2.1.136</ecNumber>
        </recommendedName>
        <alternativeName>
            <fullName evidence="19">ADP-dependent NAD(P)HX dehydratase</fullName>
        </alternativeName>
    </domain>
    <domain>
        <recommendedName>
            <fullName evidence="19">NAD(P)H-hydrate epimerase</fullName>
            <ecNumber evidence="19">5.1.99.6</ecNumber>
        </recommendedName>
    </domain>
</protein>
<keyword evidence="13" id="KW-0511">Multifunctional enzyme</keyword>
<keyword evidence="22" id="KW-0808">Transferase</keyword>
<comment type="catalytic activity">
    <reaction evidence="2 18 19">
        <text>(6R)-NADPHX = (6S)-NADPHX</text>
        <dbReference type="Rhea" id="RHEA:32227"/>
        <dbReference type="ChEBI" id="CHEBI:64076"/>
        <dbReference type="ChEBI" id="CHEBI:64077"/>
        <dbReference type="EC" id="5.1.99.6"/>
    </reaction>
</comment>
<comment type="caution">
    <text evidence="18">Lacks conserved residue(s) required for the propagation of feature annotation.</text>
</comment>
<accession>A0A0B2C3K0</accession>
<keyword evidence="11 18" id="KW-0413">Isomerase</keyword>
<dbReference type="InterPro" id="IPR036652">
    <property type="entry name" value="YjeF_N_dom_sf"/>
</dbReference>
<evidence type="ECO:0000256" key="5">
    <source>
        <dbReference type="ARBA" id="ARBA00022723"/>
    </source>
</evidence>
<dbReference type="GO" id="GO:0016301">
    <property type="term" value="F:kinase activity"/>
    <property type="evidence" value="ECO:0007669"/>
    <property type="project" value="UniProtKB-KW"/>
</dbReference>
<comment type="similarity">
    <text evidence="3 19">In the N-terminal section; belongs to the NnrE/AIBP family.</text>
</comment>
<keyword evidence="10 17" id="KW-0520">NAD</keyword>
<dbReference type="SUPFAM" id="SSF64153">
    <property type="entry name" value="YjeF N-terminal domain-like"/>
    <property type="match status" value="1"/>
</dbReference>
<dbReference type="HAMAP" id="MF_01965">
    <property type="entry name" value="NADHX_dehydratase"/>
    <property type="match status" value="1"/>
</dbReference>
<dbReference type="GO" id="GO:0052855">
    <property type="term" value="F:ADP-dependent NAD(P)H-hydrate dehydratase activity"/>
    <property type="evidence" value="ECO:0007669"/>
    <property type="project" value="UniProtKB-UniRule"/>
</dbReference>
<evidence type="ECO:0000256" key="15">
    <source>
        <dbReference type="ARBA" id="ARBA00048238"/>
    </source>
</evidence>
<feature type="binding site" evidence="17">
    <location>
        <begin position="377"/>
        <end position="381"/>
    </location>
    <ligand>
        <name>AMP</name>
        <dbReference type="ChEBI" id="CHEBI:456215"/>
    </ligand>
</feature>
<evidence type="ECO:0000256" key="16">
    <source>
        <dbReference type="ARBA" id="ARBA00049209"/>
    </source>
</evidence>